<comment type="caution">
    <text evidence="5">The sequence shown here is derived from an EMBL/GenBank/DDBJ whole genome shotgun (WGS) entry which is preliminary data.</text>
</comment>
<dbReference type="AlphaFoldDB" id="A0A7C4GEN9"/>
<dbReference type="GO" id="GO:0008658">
    <property type="term" value="F:penicillin binding"/>
    <property type="evidence" value="ECO:0007669"/>
    <property type="project" value="InterPro"/>
</dbReference>
<dbReference type="PANTHER" id="PTHR30627">
    <property type="entry name" value="PEPTIDOGLYCAN D,D-TRANSPEPTIDASE"/>
    <property type="match status" value="1"/>
</dbReference>
<dbReference type="InterPro" id="IPR001460">
    <property type="entry name" value="PCN-bd_Tpept"/>
</dbReference>
<dbReference type="SUPFAM" id="SSF56519">
    <property type="entry name" value="Penicillin binding protein dimerisation domain"/>
    <property type="match status" value="1"/>
</dbReference>
<dbReference type="EMBL" id="DSUT01000181">
    <property type="protein sequence ID" value="HGK28957.1"/>
    <property type="molecule type" value="Genomic_DNA"/>
</dbReference>
<evidence type="ECO:0000259" key="3">
    <source>
        <dbReference type="Pfam" id="PF00905"/>
    </source>
</evidence>
<name>A0A7C4GEN9_UNCW3</name>
<reference evidence="5" key="1">
    <citation type="journal article" date="2020" name="mSystems">
        <title>Genome- and Community-Level Interaction Insights into Carbon Utilization and Element Cycling Functions of Hydrothermarchaeota in Hydrothermal Sediment.</title>
        <authorList>
            <person name="Zhou Z."/>
            <person name="Liu Y."/>
            <person name="Xu W."/>
            <person name="Pan J."/>
            <person name="Luo Z.H."/>
            <person name="Li M."/>
        </authorList>
    </citation>
    <scope>NUCLEOTIDE SEQUENCE [LARGE SCALE GENOMIC DNA]</scope>
    <source>
        <strain evidence="5">SpSt-488</strain>
    </source>
</reference>
<gene>
    <name evidence="5" type="ORF">ENS41_08460</name>
</gene>
<evidence type="ECO:0000313" key="5">
    <source>
        <dbReference type="EMBL" id="HGK28957.1"/>
    </source>
</evidence>
<dbReference type="InterPro" id="IPR036138">
    <property type="entry name" value="PBP_dimer_sf"/>
</dbReference>
<keyword evidence="2" id="KW-0472">Membrane</keyword>
<evidence type="ECO:0000256" key="2">
    <source>
        <dbReference type="ARBA" id="ARBA00023136"/>
    </source>
</evidence>
<evidence type="ECO:0000259" key="4">
    <source>
        <dbReference type="Pfam" id="PF03717"/>
    </source>
</evidence>
<comment type="subcellular location">
    <subcellularLocation>
        <location evidence="1">Membrane</location>
    </subcellularLocation>
</comment>
<dbReference type="Gene3D" id="3.30.450.330">
    <property type="match status" value="1"/>
</dbReference>
<feature type="domain" description="Penicillin-binding protein transpeptidase" evidence="3">
    <location>
        <begin position="243"/>
        <end position="549"/>
    </location>
</feature>
<dbReference type="InterPro" id="IPR005311">
    <property type="entry name" value="PBP_dimer"/>
</dbReference>
<dbReference type="SUPFAM" id="SSF56601">
    <property type="entry name" value="beta-lactamase/transpeptidase-like"/>
    <property type="match status" value="1"/>
</dbReference>
<dbReference type="InterPro" id="IPR050515">
    <property type="entry name" value="Beta-lactam/transpept"/>
</dbReference>
<sequence length="578" mass="64143">MNREGRRLALLGLMLVMLWLGLAARLAQIHIVRHRPYAAKADSLHWTKLALMGERGRILDRMGRPLALNRLECSVRILPQYVRDRDSLAALLARFGLGTQEENRRLLAERDRHFWFRRHVDYATGESLRRELVRQRFDNCVVVDDDHRRVYPYGEQCATLVGCAGEDHGLSGVEAEFDSVLAGRPGWMMLHRAATGRRFPYPNAPAANPKRGGDVTLTVDADVQQVVFAAIREGVIRTRAHKGTAVVLDARSGELLAMADYPSFDPGRYWEFPPERYKPAAACDNVEPGSSFKLAICAAALEDRQAEGLADEHYNVSAAFLPIGAYKIHDTHNNGVLSFDSIFIQSSNMGCALLSFRVRPSLFHQVVRDFGFAAATGIGIPGEASGAIDPPAKLNRLRFANIAFGQGVTVTLLQLAAAYMCVANDGRYLKPYMISSIRRDGRELMRGRRTEVRQAISRETAVRMQDILARAVDHGTGTMARIDGTEVCGKTGTAQKCLPGGGYSMTASRMSFVGFFPRREPRYVVAVLLDEPKTDRFASTSACPVFSAIGSRLLDLERMRANCQFPVPSWRLEVGDSR</sequence>
<dbReference type="GO" id="GO:0071555">
    <property type="term" value="P:cell wall organization"/>
    <property type="evidence" value="ECO:0007669"/>
    <property type="project" value="TreeGrafter"/>
</dbReference>
<dbReference type="Gene3D" id="3.90.1310.10">
    <property type="entry name" value="Penicillin-binding protein 2a (Domain 2)"/>
    <property type="match status" value="1"/>
</dbReference>
<dbReference type="GO" id="GO:0005886">
    <property type="term" value="C:plasma membrane"/>
    <property type="evidence" value="ECO:0007669"/>
    <property type="project" value="TreeGrafter"/>
</dbReference>
<dbReference type="Gene3D" id="3.40.710.10">
    <property type="entry name" value="DD-peptidase/beta-lactamase superfamily"/>
    <property type="match status" value="1"/>
</dbReference>
<evidence type="ECO:0000256" key="1">
    <source>
        <dbReference type="ARBA" id="ARBA00004370"/>
    </source>
</evidence>
<accession>A0A7C4GEN9</accession>
<dbReference type="InterPro" id="IPR012338">
    <property type="entry name" value="Beta-lactam/transpept-like"/>
</dbReference>
<organism evidence="5">
    <name type="scientific">candidate division WOR-3 bacterium</name>
    <dbReference type="NCBI Taxonomy" id="2052148"/>
    <lineage>
        <taxon>Bacteria</taxon>
        <taxon>Bacteria division WOR-3</taxon>
    </lineage>
</organism>
<feature type="domain" description="Penicillin-binding protein dimerisation" evidence="4">
    <location>
        <begin position="53"/>
        <end position="198"/>
    </location>
</feature>
<dbReference type="Pfam" id="PF00905">
    <property type="entry name" value="Transpeptidase"/>
    <property type="match status" value="1"/>
</dbReference>
<dbReference type="Pfam" id="PF03717">
    <property type="entry name" value="PBP_dimer"/>
    <property type="match status" value="1"/>
</dbReference>
<dbReference type="PANTHER" id="PTHR30627:SF1">
    <property type="entry name" value="PEPTIDOGLYCAN D,D-TRANSPEPTIDASE FTSI"/>
    <property type="match status" value="1"/>
</dbReference>
<protein>
    <submittedName>
        <fullName evidence="5">Penicillin-binding protein 2</fullName>
    </submittedName>
</protein>
<proteinExistence type="predicted"/>